<evidence type="ECO:0000256" key="5">
    <source>
        <dbReference type="ARBA" id="ARBA00022840"/>
    </source>
</evidence>
<dbReference type="Pfam" id="PF13193">
    <property type="entry name" value="AMP-binding_C"/>
    <property type="match status" value="1"/>
</dbReference>
<dbReference type="PROSITE" id="PS00455">
    <property type="entry name" value="AMP_BINDING"/>
    <property type="match status" value="1"/>
</dbReference>
<dbReference type="AlphaFoldDB" id="A0A6I4VZJ8"/>
<dbReference type="GO" id="GO:0006085">
    <property type="term" value="P:acetyl-CoA biosynthetic process"/>
    <property type="evidence" value="ECO:0007669"/>
    <property type="project" value="TreeGrafter"/>
</dbReference>
<sequence>MKQQSVWIPTQEQIEQSRLYKFMQKLNFKNWDDFYQYSISDVGRFWHDVAVDMGVIWNEDYNEVIQLDQGKAFPRWFVDGKLNITINCLDRYVEDSMRRNQLALIWEGEDGKSTKYSYRDLLYEVNRFAKLLLQMGIGPTDRVVIYLPMIAENVIAMLAIARIGAIAVPCFSGYKSVALQYRIKDCGAKAVITADGFWRRGKLIRMKDEVDKAIENTAIEKVVVVKKLGCYIEKNENTDIFWDTPVDQLPPAVPYIAEADETFMILYTSGTTSKPKGTVHTHAGFPIKAGFDAGYVMDVGIGDILFWSTDMGWMMGPWMVFGALMNGSTMLLYEGTPDYPTPDRLWSIVEKYGITHLGISPTIARSLMKHGESWLTTHDTSSLQVFGSAGEPWTEESWYWLFEQVGKKQIPIFNYAGGTEVSGGILGNILIKAQVPCGFNSFMPGMDADVLDPSGTSSTQTIGELVIRQPWVGMTKGIWNNKDRYMLSYWARWKDVWVHGDWVSKVDGHWYTHGRSDNTIKIGGARLGPAELESILIRHHAVLEACAIGVPHKEKGESVICFVILHHLSEVEDTSGLESELTQFVADKMGKMFRPKRVYFVPDLPKTKNGKILRSVVRATYLGEKLEDFSSLEKSKAVEAIKQCQKF</sequence>
<dbReference type="RefSeq" id="WP_160801233.1">
    <property type="nucleotide sequence ID" value="NZ_WUUL01000005.1"/>
</dbReference>
<dbReference type="Gene3D" id="3.40.50.12780">
    <property type="entry name" value="N-terminal domain of ligase-like"/>
    <property type="match status" value="1"/>
</dbReference>
<gene>
    <name evidence="10" type="ORF">GSM42_09115</name>
</gene>
<keyword evidence="11" id="KW-1185">Reference proteome</keyword>
<dbReference type="Pfam" id="PF00501">
    <property type="entry name" value="AMP-binding"/>
    <property type="match status" value="1"/>
</dbReference>
<dbReference type="Gene3D" id="3.30.300.30">
    <property type="match status" value="1"/>
</dbReference>
<feature type="domain" description="Acetyl-coenzyme A synthetase N-terminal" evidence="9">
    <location>
        <begin position="32"/>
        <end position="88"/>
    </location>
</feature>
<dbReference type="Proteomes" id="UP000430692">
    <property type="component" value="Unassembled WGS sequence"/>
</dbReference>
<keyword evidence="3" id="KW-0436">Ligase</keyword>
<evidence type="ECO:0000259" key="9">
    <source>
        <dbReference type="Pfam" id="PF16177"/>
    </source>
</evidence>
<dbReference type="PANTHER" id="PTHR24095:SF14">
    <property type="entry name" value="ACETYL-COENZYME A SYNTHETASE 1"/>
    <property type="match status" value="1"/>
</dbReference>
<dbReference type="InterPro" id="IPR025110">
    <property type="entry name" value="AMP-bd_C"/>
</dbReference>
<dbReference type="GO" id="GO:0005524">
    <property type="term" value="F:ATP binding"/>
    <property type="evidence" value="ECO:0007669"/>
    <property type="project" value="UniProtKB-KW"/>
</dbReference>
<evidence type="ECO:0000259" key="8">
    <source>
        <dbReference type="Pfam" id="PF13193"/>
    </source>
</evidence>
<dbReference type="EC" id="6.2.1.1" evidence="2"/>
<evidence type="ECO:0000259" key="7">
    <source>
        <dbReference type="Pfam" id="PF00501"/>
    </source>
</evidence>
<dbReference type="PANTHER" id="PTHR24095">
    <property type="entry name" value="ACETYL-COENZYME A SYNTHETASE"/>
    <property type="match status" value="1"/>
</dbReference>
<evidence type="ECO:0000313" key="10">
    <source>
        <dbReference type="EMBL" id="MXQ53874.1"/>
    </source>
</evidence>
<dbReference type="GO" id="GO:0003987">
    <property type="term" value="F:acetate-CoA ligase activity"/>
    <property type="evidence" value="ECO:0007669"/>
    <property type="project" value="UniProtKB-EC"/>
</dbReference>
<evidence type="ECO:0000256" key="2">
    <source>
        <dbReference type="ARBA" id="ARBA00013275"/>
    </source>
</evidence>
<comment type="similarity">
    <text evidence="1">Belongs to the ATP-dependent AMP-binding enzyme family.</text>
</comment>
<dbReference type="SUPFAM" id="SSF56801">
    <property type="entry name" value="Acetyl-CoA synthetase-like"/>
    <property type="match status" value="1"/>
</dbReference>
<dbReference type="InterPro" id="IPR000873">
    <property type="entry name" value="AMP-dep_synth/lig_dom"/>
</dbReference>
<dbReference type="InterPro" id="IPR032387">
    <property type="entry name" value="ACAS_N"/>
</dbReference>
<organism evidence="10 11">
    <name type="scientific">Shimazuella alba</name>
    <dbReference type="NCBI Taxonomy" id="2690964"/>
    <lineage>
        <taxon>Bacteria</taxon>
        <taxon>Bacillati</taxon>
        <taxon>Bacillota</taxon>
        <taxon>Bacilli</taxon>
        <taxon>Bacillales</taxon>
        <taxon>Thermoactinomycetaceae</taxon>
        <taxon>Shimazuella</taxon>
    </lineage>
</organism>
<evidence type="ECO:0000256" key="6">
    <source>
        <dbReference type="ARBA" id="ARBA00022990"/>
    </source>
</evidence>
<evidence type="ECO:0000256" key="1">
    <source>
        <dbReference type="ARBA" id="ARBA00006432"/>
    </source>
</evidence>
<dbReference type="InterPro" id="IPR020845">
    <property type="entry name" value="AMP-binding_CS"/>
</dbReference>
<accession>A0A6I4VZJ8</accession>
<evidence type="ECO:0000256" key="3">
    <source>
        <dbReference type="ARBA" id="ARBA00022598"/>
    </source>
</evidence>
<dbReference type="Pfam" id="PF16177">
    <property type="entry name" value="ACAS_N"/>
    <property type="match status" value="1"/>
</dbReference>
<keyword evidence="4" id="KW-0547">Nucleotide-binding</keyword>
<dbReference type="InterPro" id="IPR042099">
    <property type="entry name" value="ANL_N_sf"/>
</dbReference>
<keyword evidence="5" id="KW-0067">ATP-binding</keyword>
<evidence type="ECO:0000256" key="4">
    <source>
        <dbReference type="ARBA" id="ARBA00022741"/>
    </source>
</evidence>
<reference evidence="10 11" key="1">
    <citation type="submission" date="2019-12" db="EMBL/GenBank/DDBJ databases">
        <title>Whole-genome analyses of novel actinobacteria.</title>
        <authorList>
            <person name="Sahin N."/>
            <person name="Saygin H."/>
        </authorList>
    </citation>
    <scope>NUCLEOTIDE SEQUENCE [LARGE SCALE GENOMIC DNA]</scope>
    <source>
        <strain evidence="10 11">KC615</strain>
    </source>
</reference>
<feature type="domain" description="AMP-binding enzyme C-terminal" evidence="8">
    <location>
        <begin position="531"/>
        <end position="611"/>
    </location>
</feature>
<dbReference type="EMBL" id="WUUL01000005">
    <property type="protein sequence ID" value="MXQ53874.1"/>
    <property type="molecule type" value="Genomic_DNA"/>
</dbReference>
<evidence type="ECO:0000313" key="11">
    <source>
        <dbReference type="Proteomes" id="UP000430692"/>
    </source>
</evidence>
<name>A0A6I4VZJ8_9BACL</name>
<comment type="caution">
    <text evidence="10">The sequence shown here is derived from an EMBL/GenBank/DDBJ whole genome shotgun (WGS) entry which is preliminary data.</text>
</comment>
<protein>
    <recommendedName>
        <fullName evidence="2">acetate--CoA ligase</fullName>
        <ecNumber evidence="2">6.2.1.1</ecNumber>
    </recommendedName>
</protein>
<proteinExistence type="inferred from homology"/>
<dbReference type="InterPro" id="IPR045851">
    <property type="entry name" value="AMP-bd_C_sf"/>
</dbReference>
<feature type="domain" description="AMP-dependent synthetase/ligase" evidence="7">
    <location>
        <begin position="99"/>
        <end position="479"/>
    </location>
</feature>
<keyword evidence="6" id="KW-0007">Acetylation</keyword>